<reference evidence="1 2" key="1">
    <citation type="journal article" date="2014" name="FEMS Microbiol. Lett.">
        <title>Draft genome sequences of three Holospora species (Holospora obtusa, Holospora undulata, and Holospora elegans), endonuclear symbiotic bacteria of the ciliate Paramecium caudatum.</title>
        <authorList>
            <person name="Dohra H."/>
            <person name="Tanaka K."/>
            <person name="Suzuki T."/>
            <person name="Fujishima M."/>
            <person name="Suzuki H."/>
        </authorList>
    </citation>
    <scope>NUCLEOTIDE SEQUENCE [LARGE SCALE GENOMIC DNA]</scope>
    <source>
        <strain evidence="1 2">E1</strain>
    </source>
</reference>
<keyword evidence="2" id="KW-1185">Reference proteome</keyword>
<gene>
    <name evidence="1" type="ORF">HE1_00899</name>
</gene>
<dbReference type="AlphaFoldDB" id="A0A023DYK5"/>
<dbReference type="EMBL" id="BAUP01000112">
    <property type="protein sequence ID" value="GAJ46564.1"/>
    <property type="molecule type" value="Genomic_DNA"/>
</dbReference>
<dbReference type="Proteomes" id="UP000024842">
    <property type="component" value="Unassembled WGS sequence"/>
</dbReference>
<proteinExistence type="predicted"/>
<protein>
    <submittedName>
        <fullName evidence="1">Uncharacterized protein</fullName>
    </submittedName>
</protein>
<evidence type="ECO:0000313" key="1">
    <source>
        <dbReference type="EMBL" id="GAJ46564.1"/>
    </source>
</evidence>
<name>A0A023DYK5_9PROT</name>
<evidence type="ECO:0000313" key="2">
    <source>
        <dbReference type="Proteomes" id="UP000024842"/>
    </source>
</evidence>
<sequence length="66" mass="7339">MKAALIWVCEKTEGWGRNSEKLVGKKSGKYDQRTNSISGLVDKKPIAPMGFKGSCDTVVFQAWVDF</sequence>
<accession>A0A023DYK5</accession>
<comment type="caution">
    <text evidence="1">The sequence shown here is derived from an EMBL/GenBank/DDBJ whole genome shotgun (WGS) entry which is preliminary data.</text>
</comment>
<organism evidence="1 2">
    <name type="scientific">Holospora elegans E1</name>
    <dbReference type="NCBI Taxonomy" id="1427503"/>
    <lineage>
        <taxon>Bacteria</taxon>
        <taxon>Pseudomonadati</taxon>
        <taxon>Pseudomonadota</taxon>
        <taxon>Alphaproteobacteria</taxon>
        <taxon>Holosporales</taxon>
        <taxon>Holosporaceae</taxon>
        <taxon>Holospora</taxon>
    </lineage>
</organism>